<evidence type="ECO:0000256" key="6">
    <source>
        <dbReference type="ARBA" id="ARBA00023136"/>
    </source>
</evidence>
<dbReference type="InterPro" id="IPR045242">
    <property type="entry name" value="Syntaxin"/>
</dbReference>
<dbReference type="AlphaFoldDB" id="A0A8B9QXL2"/>
<name>A0A8B9QXL2_ANAPL</name>
<evidence type="ECO:0000256" key="5">
    <source>
        <dbReference type="ARBA" id="ARBA00023054"/>
    </source>
</evidence>
<feature type="region of interest" description="Disordered" evidence="8">
    <location>
        <begin position="1"/>
        <end position="61"/>
    </location>
</feature>
<dbReference type="FunFam" id="1.20.58.70:FF:000001">
    <property type="entry name" value="Syntaxin 3"/>
    <property type="match status" value="1"/>
</dbReference>
<evidence type="ECO:0000256" key="3">
    <source>
        <dbReference type="ARBA" id="ARBA00022692"/>
    </source>
</evidence>
<dbReference type="SUPFAM" id="SSF47661">
    <property type="entry name" value="t-snare proteins"/>
    <property type="match status" value="1"/>
</dbReference>
<dbReference type="InterPro" id="IPR010989">
    <property type="entry name" value="SNARE"/>
</dbReference>
<dbReference type="GO" id="GO:0006886">
    <property type="term" value="P:intracellular protein transport"/>
    <property type="evidence" value="ECO:0007669"/>
    <property type="project" value="TreeGrafter"/>
</dbReference>
<feature type="coiled-coil region" evidence="7">
    <location>
        <begin position="95"/>
        <end position="164"/>
    </location>
</feature>
<dbReference type="PANTHER" id="PTHR19957">
    <property type="entry name" value="SYNTAXIN"/>
    <property type="match status" value="1"/>
</dbReference>
<protein>
    <submittedName>
        <fullName evidence="10">Syntaxin 3</fullName>
    </submittedName>
</protein>
<dbReference type="PROSITE" id="PS50192">
    <property type="entry name" value="T_SNARE"/>
    <property type="match status" value="1"/>
</dbReference>
<organism evidence="10 11">
    <name type="scientific">Anas platyrhynchos</name>
    <name type="common">Mallard</name>
    <name type="synonym">Anas boschas</name>
    <dbReference type="NCBI Taxonomy" id="8839"/>
    <lineage>
        <taxon>Eukaryota</taxon>
        <taxon>Metazoa</taxon>
        <taxon>Chordata</taxon>
        <taxon>Craniata</taxon>
        <taxon>Vertebrata</taxon>
        <taxon>Euteleostomi</taxon>
        <taxon>Archelosauria</taxon>
        <taxon>Archosauria</taxon>
        <taxon>Dinosauria</taxon>
        <taxon>Saurischia</taxon>
        <taxon>Theropoda</taxon>
        <taxon>Coelurosauria</taxon>
        <taxon>Aves</taxon>
        <taxon>Neognathae</taxon>
        <taxon>Galloanserae</taxon>
        <taxon>Anseriformes</taxon>
        <taxon>Anatidae</taxon>
        <taxon>Anatinae</taxon>
        <taxon>Anas</taxon>
    </lineage>
</organism>
<dbReference type="Pfam" id="PF00804">
    <property type="entry name" value="Syntaxin"/>
    <property type="match status" value="1"/>
</dbReference>
<evidence type="ECO:0000256" key="7">
    <source>
        <dbReference type="SAM" id="Coils"/>
    </source>
</evidence>
<dbReference type="PANTHER" id="PTHR19957:SF34">
    <property type="entry name" value="SYNTAXIN-3"/>
    <property type="match status" value="1"/>
</dbReference>
<evidence type="ECO:0000259" key="9">
    <source>
        <dbReference type="PROSITE" id="PS50192"/>
    </source>
</evidence>
<keyword evidence="6" id="KW-0472">Membrane</keyword>
<dbReference type="CDD" id="cd00179">
    <property type="entry name" value="SynN"/>
    <property type="match status" value="1"/>
</dbReference>
<feature type="compositionally biased region" description="Pro residues" evidence="8">
    <location>
        <begin position="34"/>
        <end position="43"/>
    </location>
</feature>
<reference evidence="10" key="2">
    <citation type="submission" date="2025-08" db="UniProtKB">
        <authorList>
            <consortium name="Ensembl"/>
        </authorList>
    </citation>
    <scope>IDENTIFICATION</scope>
</reference>
<evidence type="ECO:0000256" key="4">
    <source>
        <dbReference type="ARBA" id="ARBA00022989"/>
    </source>
</evidence>
<proteinExistence type="inferred from homology"/>
<gene>
    <name evidence="10" type="primary">STX3</name>
</gene>
<dbReference type="GO" id="GO:0005484">
    <property type="term" value="F:SNAP receptor activity"/>
    <property type="evidence" value="ECO:0007669"/>
    <property type="project" value="TreeGrafter"/>
</dbReference>
<dbReference type="Gene3D" id="1.20.58.70">
    <property type="match status" value="1"/>
</dbReference>
<dbReference type="GO" id="GO:0012505">
    <property type="term" value="C:endomembrane system"/>
    <property type="evidence" value="ECO:0007669"/>
    <property type="project" value="TreeGrafter"/>
</dbReference>
<dbReference type="Ensembl" id="ENSAPLT00020005267.1">
    <property type="protein sequence ID" value="ENSAPLP00020004883.1"/>
    <property type="gene ID" value="ENSAPLG00020003603.1"/>
</dbReference>
<feature type="compositionally biased region" description="Gly residues" evidence="8">
    <location>
        <begin position="286"/>
        <end position="295"/>
    </location>
</feature>
<comment type="subcellular location">
    <subcellularLocation>
        <location evidence="1">Membrane</location>
        <topology evidence="1">Single-pass type IV membrane protein</topology>
    </subcellularLocation>
</comment>
<reference evidence="10" key="1">
    <citation type="submission" date="2019-08" db="EMBL/GenBank/DDBJ databases">
        <title>Three high-quality genomes provides insights into domestication of ducks.</title>
        <authorList>
            <person name="Hou Z.C."/>
            <person name="Zhu F."/>
            <person name="Yin Z.T."/>
            <person name="Zhang F."/>
        </authorList>
    </citation>
    <scope>NUCLEOTIDE SEQUENCE [LARGE SCALE GENOMIC DNA]</scope>
</reference>
<dbReference type="GO" id="GO:0048278">
    <property type="term" value="P:vesicle docking"/>
    <property type="evidence" value="ECO:0007669"/>
    <property type="project" value="TreeGrafter"/>
</dbReference>
<evidence type="ECO:0000256" key="8">
    <source>
        <dbReference type="SAM" id="MobiDB-lite"/>
    </source>
</evidence>
<feature type="region of interest" description="Disordered" evidence="8">
    <location>
        <begin position="283"/>
        <end position="326"/>
    </location>
</feature>
<dbReference type="Proteomes" id="UP000694400">
    <property type="component" value="Chromosome 5"/>
</dbReference>
<evidence type="ECO:0000256" key="1">
    <source>
        <dbReference type="ARBA" id="ARBA00004211"/>
    </source>
</evidence>
<sequence length="352" mass="38199">MAPGHPPSPPLPARGPRCPLPASPTSLGVSPGCPEHPPVPPPEAGCRGRCRRAGDRRGQHGLHGRVLRRGAGGAGGGKIWGWGGGCQPDTPQKKIEETRQNIDKISENVEEAKKLYSVILSAPIPEQKTKDELEQLTADIKKMANSVRNKLKSMERNIEQDEERSSADLRIRKSQHSVLSRKFVDVMTKYNEAQVDFRERSKGRIQRQLEITGKNTTDEELEEMLESGNPAIFTSGIVDSQISKQALSEIEGRHKDIVRLESSIKELHDMFVDIAMLVENQARPGGARGGTGDMGGTWDRTGTGRDPHMSPRGGGSTPIPPGACPVPPAMRGAALCFPPPLFSAAPPPRREP</sequence>
<keyword evidence="4" id="KW-1133">Transmembrane helix</keyword>
<accession>A0A8B9QXL2</accession>
<dbReference type="InterPro" id="IPR000727">
    <property type="entry name" value="T_SNARE_dom"/>
</dbReference>
<dbReference type="GO" id="GO:0098967">
    <property type="term" value="P:exocytic insertion of neurotransmitter receptor to postsynaptic membrane"/>
    <property type="evidence" value="ECO:0007669"/>
    <property type="project" value="TreeGrafter"/>
</dbReference>
<dbReference type="GO" id="GO:0098794">
    <property type="term" value="C:postsynapse"/>
    <property type="evidence" value="ECO:0007669"/>
    <property type="project" value="TreeGrafter"/>
</dbReference>
<dbReference type="GO" id="GO:0005886">
    <property type="term" value="C:plasma membrane"/>
    <property type="evidence" value="ECO:0007669"/>
    <property type="project" value="TreeGrafter"/>
</dbReference>
<feature type="domain" description="T-SNARE coiled-coil homology" evidence="9">
    <location>
        <begin position="247"/>
        <end position="282"/>
    </location>
</feature>
<dbReference type="GO" id="GO:0006906">
    <property type="term" value="P:vesicle fusion"/>
    <property type="evidence" value="ECO:0007669"/>
    <property type="project" value="TreeGrafter"/>
</dbReference>
<evidence type="ECO:0000256" key="2">
    <source>
        <dbReference type="ARBA" id="ARBA00009063"/>
    </source>
</evidence>
<dbReference type="InterPro" id="IPR006011">
    <property type="entry name" value="Syntaxin_N"/>
</dbReference>
<evidence type="ECO:0000313" key="10">
    <source>
        <dbReference type="Ensembl" id="ENSAPLP00020004883.1"/>
    </source>
</evidence>
<dbReference type="SMART" id="SM00503">
    <property type="entry name" value="SynN"/>
    <property type="match status" value="1"/>
</dbReference>
<evidence type="ECO:0000313" key="11">
    <source>
        <dbReference type="Proteomes" id="UP000694400"/>
    </source>
</evidence>
<dbReference type="GO" id="GO:0031201">
    <property type="term" value="C:SNARE complex"/>
    <property type="evidence" value="ECO:0007669"/>
    <property type="project" value="TreeGrafter"/>
</dbReference>
<feature type="compositionally biased region" description="Pro residues" evidence="8">
    <location>
        <begin position="1"/>
        <end position="22"/>
    </location>
</feature>
<comment type="similarity">
    <text evidence="2">Belongs to the syntaxin family.</text>
</comment>
<dbReference type="GO" id="GO:0000149">
    <property type="term" value="F:SNARE binding"/>
    <property type="evidence" value="ECO:0007669"/>
    <property type="project" value="TreeGrafter"/>
</dbReference>
<reference evidence="10" key="3">
    <citation type="submission" date="2025-09" db="UniProtKB">
        <authorList>
            <consortium name="Ensembl"/>
        </authorList>
    </citation>
    <scope>IDENTIFICATION</scope>
</reference>
<keyword evidence="5 7" id="KW-0175">Coiled coil</keyword>
<keyword evidence="3" id="KW-0812">Transmembrane</keyword>